<keyword evidence="6 9" id="KW-0350">Heme biosynthesis</keyword>
<feature type="transmembrane region" description="Helical" evidence="9">
    <location>
        <begin position="221"/>
        <end position="242"/>
    </location>
</feature>
<name>A0A7X8XWQ1_9BACT</name>
<dbReference type="GO" id="GO:0048034">
    <property type="term" value="P:heme O biosynthetic process"/>
    <property type="evidence" value="ECO:0007669"/>
    <property type="project" value="UniProtKB-UniRule"/>
</dbReference>
<reference evidence="10 11" key="1">
    <citation type="submission" date="2020-04" db="EMBL/GenBank/DDBJ databases">
        <title>Flammeovirga sp. SR4, a novel species isolated from seawater.</title>
        <authorList>
            <person name="Wang X."/>
        </authorList>
    </citation>
    <scope>NUCLEOTIDE SEQUENCE [LARGE SCALE GENOMIC DNA]</scope>
    <source>
        <strain evidence="10 11">SR4</strain>
    </source>
</reference>
<dbReference type="InterPro" id="IPR044878">
    <property type="entry name" value="UbiA_sf"/>
</dbReference>
<comment type="miscellaneous">
    <text evidence="9">Carbon 2 of the heme B porphyrin ring is defined according to the Fischer nomenclature.</text>
</comment>
<comment type="function">
    <text evidence="9">Converts heme B (protoheme IX) to heme O by substitution of the vinyl group on carbon 2 of heme B porphyrin ring with a hydroxyethyl farnesyl side group.</text>
</comment>
<comment type="catalytic activity">
    <reaction evidence="8 9">
        <text>heme b + (2E,6E)-farnesyl diphosphate + H2O = Fe(II)-heme o + diphosphate</text>
        <dbReference type="Rhea" id="RHEA:28070"/>
        <dbReference type="ChEBI" id="CHEBI:15377"/>
        <dbReference type="ChEBI" id="CHEBI:33019"/>
        <dbReference type="ChEBI" id="CHEBI:60344"/>
        <dbReference type="ChEBI" id="CHEBI:60530"/>
        <dbReference type="ChEBI" id="CHEBI:175763"/>
        <dbReference type="EC" id="2.5.1.141"/>
    </reaction>
</comment>
<evidence type="ECO:0000256" key="5">
    <source>
        <dbReference type="ARBA" id="ARBA00022989"/>
    </source>
</evidence>
<comment type="pathway">
    <text evidence="9">Porphyrin-containing compound metabolism; heme O biosynthesis; heme O from protoheme: step 1/1.</text>
</comment>
<dbReference type="AlphaFoldDB" id="A0A7X8XWQ1"/>
<dbReference type="EC" id="2.5.1.141" evidence="9"/>
<dbReference type="GO" id="GO:0008495">
    <property type="term" value="F:protoheme IX farnesyltransferase activity"/>
    <property type="evidence" value="ECO:0007669"/>
    <property type="project" value="UniProtKB-UniRule"/>
</dbReference>
<evidence type="ECO:0000256" key="2">
    <source>
        <dbReference type="ARBA" id="ARBA00022475"/>
    </source>
</evidence>
<dbReference type="NCBIfam" id="TIGR01473">
    <property type="entry name" value="cyoE_ctaB"/>
    <property type="match status" value="1"/>
</dbReference>
<feature type="transmembrane region" description="Helical" evidence="9">
    <location>
        <begin position="152"/>
        <end position="171"/>
    </location>
</feature>
<feature type="transmembrane region" description="Helical" evidence="9">
    <location>
        <begin position="54"/>
        <end position="78"/>
    </location>
</feature>
<gene>
    <name evidence="10" type="primary">cyoE</name>
    <name evidence="9" type="synonym">ctaB</name>
    <name evidence="10" type="ORF">HGP29_14010</name>
</gene>
<feature type="transmembrane region" description="Helical" evidence="9">
    <location>
        <begin position="248"/>
        <end position="269"/>
    </location>
</feature>
<feature type="transmembrane region" description="Helical" evidence="9">
    <location>
        <begin position="281"/>
        <end position="298"/>
    </location>
</feature>
<evidence type="ECO:0000256" key="8">
    <source>
        <dbReference type="ARBA" id="ARBA00047690"/>
    </source>
</evidence>
<sequence>MIVADSNSATSSLQASKKKSRAKDFYDLLKVRLTAVVVFSGIFGYLLGTDEISITAILALAIGSFMITGAANTINQIIEKEHDKMMKRTKGRPLPLGIISRKEAGLYALLLAVVGATFLVYYVNVYAALLSVLSLVLYAFVYTPLKRITPLSVLVGAFPGGFPPLIGWVAATGEIGIEGLVLFALQFMWQFPHFWAIAWVADTDYKKAGFKMLPFNGKKDVNTAVQISIYTMFLIPIGFLPTQYGMTGMWSGLIAALAGAAFLFQTFGLMKDKTDKSALKIMFTSFIYLPIVQLVYLFDKI</sequence>
<dbReference type="HAMAP" id="MF_00154">
    <property type="entry name" value="CyoE_CtaB"/>
    <property type="match status" value="1"/>
</dbReference>
<dbReference type="Pfam" id="PF01040">
    <property type="entry name" value="UbiA"/>
    <property type="match status" value="1"/>
</dbReference>
<keyword evidence="3 9" id="KW-0808">Transferase</keyword>
<evidence type="ECO:0000256" key="4">
    <source>
        <dbReference type="ARBA" id="ARBA00022692"/>
    </source>
</evidence>
<dbReference type="CDD" id="cd13957">
    <property type="entry name" value="PT_UbiA_Cox10"/>
    <property type="match status" value="1"/>
</dbReference>
<feature type="transmembrane region" description="Helical" evidence="9">
    <location>
        <begin position="104"/>
        <end position="122"/>
    </location>
</feature>
<dbReference type="Proteomes" id="UP000585050">
    <property type="component" value="Unassembled WGS sequence"/>
</dbReference>
<feature type="transmembrane region" description="Helical" evidence="9">
    <location>
        <begin position="28"/>
        <end position="48"/>
    </location>
</feature>
<evidence type="ECO:0000256" key="6">
    <source>
        <dbReference type="ARBA" id="ARBA00023133"/>
    </source>
</evidence>
<dbReference type="PANTHER" id="PTHR43448">
    <property type="entry name" value="PROTOHEME IX FARNESYLTRANSFERASE, MITOCHONDRIAL"/>
    <property type="match status" value="1"/>
</dbReference>
<evidence type="ECO:0000256" key="3">
    <source>
        <dbReference type="ARBA" id="ARBA00022679"/>
    </source>
</evidence>
<dbReference type="InterPro" id="IPR000537">
    <property type="entry name" value="UbiA_prenyltransferase"/>
</dbReference>
<keyword evidence="2 9" id="KW-1003">Cell membrane</keyword>
<feature type="transmembrane region" description="Helical" evidence="9">
    <location>
        <begin position="177"/>
        <end position="200"/>
    </location>
</feature>
<dbReference type="UniPathway" id="UPA00834">
    <property type="reaction ID" value="UER00712"/>
</dbReference>
<organism evidence="10 11">
    <name type="scientific">Flammeovirga agarivorans</name>
    <dbReference type="NCBI Taxonomy" id="2726742"/>
    <lineage>
        <taxon>Bacteria</taxon>
        <taxon>Pseudomonadati</taxon>
        <taxon>Bacteroidota</taxon>
        <taxon>Cytophagia</taxon>
        <taxon>Cytophagales</taxon>
        <taxon>Flammeovirgaceae</taxon>
        <taxon>Flammeovirga</taxon>
    </lineage>
</organism>
<dbReference type="GO" id="GO:0005886">
    <property type="term" value="C:plasma membrane"/>
    <property type="evidence" value="ECO:0007669"/>
    <property type="project" value="UniProtKB-SubCell"/>
</dbReference>
<comment type="subcellular location">
    <subcellularLocation>
        <location evidence="9">Cell membrane</location>
        <topology evidence="9">Multi-pass membrane protein</topology>
    </subcellularLocation>
    <subcellularLocation>
        <location evidence="1">Membrane</location>
        <topology evidence="1">Multi-pass membrane protein</topology>
    </subcellularLocation>
</comment>
<proteinExistence type="inferred from homology"/>
<evidence type="ECO:0000256" key="7">
    <source>
        <dbReference type="ARBA" id="ARBA00023136"/>
    </source>
</evidence>
<evidence type="ECO:0000313" key="11">
    <source>
        <dbReference type="Proteomes" id="UP000585050"/>
    </source>
</evidence>
<accession>A0A7X8XWQ1</accession>
<dbReference type="GO" id="GO:0006784">
    <property type="term" value="P:heme A biosynthetic process"/>
    <property type="evidence" value="ECO:0007669"/>
    <property type="project" value="TreeGrafter"/>
</dbReference>
<protein>
    <recommendedName>
        <fullName evidence="9">Protoheme IX farnesyltransferase</fullName>
        <ecNumber evidence="9">2.5.1.141</ecNumber>
    </recommendedName>
    <alternativeName>
        <fullName evidence="9">Heme B farnesyltransferase</fullName>
    </alternativeName>
    <alternativeName>
        <fullName evidence="9">Heme O synthase</fullName>
    </alternativeName>
</protein>
<dbReference type="PANTHER" id="PTHR43448:SF2">
    <property type="entry name" value="PROTOHEME IX FARNESYLTRANSFERASE, MITOCHONDRIAL"/>
    <property type="match status" value="1"/>
</dbReference>
<dbReference type="EMBL" id="JABAIL010000004">
    <property type="protein sequence ID" value="NLR92330.1"/>
    <property type="molecule type" value="Genomic_DNA"/>
</dbReference>
<dbReference type="Gene3D" id="1.10.357.140">
    <property type="entry name" value="UbiA prenyltransferase"/>
    <property type="match status" value="1"/>
</dbReference>
<dbReference type="InterPro" id="IPR006369">
    <property type="entry name" value="Protohaem_IX_farnesylTrfase"/>
</dbReference>
<keyword evidence="4 9" id="KW-0812">Transmembrane</keyword>
<comment type="caution">
    <text evidence="10">The sequence shown here is derived from an EMBL/GenBank/DDBJ whole genome shotgun (WGS) entry which is preliminary data.</text>
</comment>
<evidence type="ECO:0000313" key="10">
    <source>
        <dbReference type="EMBL" id="NLR92330.1"/>
    </source>
</evidence>
<keyword evidence="11" id="KW-1185">Reference proteome</keyword>
<evidence type="ECO:0000256" key="1">
    <source>
        <dbReference type="ARBA" id="ARBA00004141"/>
    </source>
</evidence>
<comment type="similarity">
    <text evidence="9">Belongs to the UbiA prenyltransferase family. Protoheme IX farnesyltransferase subfamily.</text>
</comment>
<keyword evidence="5 9" id="KW-1133">Transmembrane helix</keyword>
<evidence type="ECO:0000256" key="9">
    <source>
        <dbReference type="HAMAP-Rule" id="MF_00154"/>
    </source>
</evidence>
<keyword evidence="7 9" id="KW-0472">Membrane</keyword>